<dbReference type="AlphaFoldDB" id="A0A450VX54"/>
<feature type="domain" description="DUF5615" evidence="1">
    <location>
        <begin position="5"/>
        <end position="114"/>
    </location>
</feature>
<dbReference type="EMBL" id="CAADFK010000008">
    <property type="protein sequence ID" value="VFK09401.1"/>
    <property type="molecule type" value="Genomic_DNA"/>
</dbReference>
<evidence type="ECO:0000259" key="1">
    <source>
        <dbReference type="Pfam" id="PF18480"/>
    </source>
</evidence>
<accession>A0A450VX54</accession>
<name>A0A450VX54_9GAMM</name>
<proteinExistence type="predicted"/>
<sequence>MLPLQFKLDENLGWRGRQMLANAGFDVATVAEQRLTGATDRDLIDVCRQENRCLVTLDLDFSNPFTFPPQDYAGIAVIRLPRKSTPGDLYEAVSTLISALKRDTIKEKLWVVEQHRIRQYQPE</sequence>
<protein>
    <recommendedName>
        <fullName evidence="1">DUF5615 domain-containing protein</fullName>
    </recommendedName>
</protein>
<reference evidence="2" key="1">
    <citation type="submission" date="2019-02" db="EMBL/GenBank/DDBJ databases">
        <authorList>
            <person name="Gruber-Vodicka R. H."/>
            <person name="Seah K. B. B."/>
        </authorList>
    </citation>
    <scope>NUCLEOTIDE SEQUENCE</scope>
    <source>
        <strain evidence="2">BECK_S313</strain>
    </source>
</reference>
<organism evidence="2">
    <name type="scientific">Candidatus Kentrum sp. LPFa</name>
    <dbReference type="NCBI Taxonomy" id="2126335"/>
    <lineage>
        <taxon>Bacteria</taxon>
        <taxon>Pseudomonadati</taxon>
        <taxon>Pseudomonadota</taxon>
        <taxon>Gammaproteobacteria</taxon>
        <taxon>Candidatus Kentrum</taxon>
    </lineage>
</organism>
<dbReference type="InterPro" id="IPR041049">
    <property type="entry name" value="DUF5615"/>
</dbReference>
<evidence type="ECO:0000313" key="2">
    <source>
        <dbReference type="EMBL" id="VFK09401.1"/>
    </source>
</evidence>
<gene>
    <name evidence="2" type="ORF">BECKLPF1236B_GA0070989_100831</name>
</gene>
<dbReference type="Pfam" id="PF18480">
    <property type="entry name" value="DUF5615"/>
    <property type="match status" value="1"/>
</dbReference>